<feature type="transmembrane region" description="Helical" evidence="3">
    <location>
        <begin position="499"/>
        <end position="517"/>
    </location>
</feature>
<evidence type="ECO:0000256" key="3">
    <source>
        <dbReference type="SAM" id="Phobius"/>
    </source>
</evidence>
<dbReference type="SUPFAM" id="SSF53850">
    <property type="entry name" value="Periplasmic binding protein-like II"/>
    <property type="match status" value="2"/>
</dbReference>
<keyword evidence="2" id="KW-0732">Signal</keyword>
<evidence type="ECO:0000313" key="5">
    <source>
        <dbReference type="EMBL" id="SEG24002.1"/>
    </source>
</evidence>
<dbReference type="EMBL" id="FNVG01000009">
    <property type="protein sequence ID" value="SEG24002.1"/>
    <property type="molecule type" value="Genomic_DNA"/>
</dbReference>
<dbReference type="OrthoDB" id="9180959at2"/>
<evidence type="ECO:0000259" key="4">
    <source>
        <dbReference type="PROSITE" id="PS50887"/>
    </source>
</evidence>
<evidence type="ECO:0000313" key="6">
    <source>
        <dbReference type="Proteomes" id="UP000236721"/>
    </source>
</evidence>
<dbReference type="InterPro" id="IPR000160">
    <property type="entry name" value="GGDEF_dom"/>
</dbReference>
<evidence type="ECO:0000256" key="2">
    <source>
        <dbReference type="ARBA" id="ARBA00022729"/>
    </source>
</evidence>
<evidence type="ECO:0000256" key="1">
    <source>
        <dbReference type="ARBA" id="ARBA00010333"/>
    </source>
</evidence>
<sequence>MKKRHEFMTKLFMIITLFLSVLGLSTSAYSEQSSQSNVYTVSANERDFLARYIFSTIEQQSKLTFEYVDYPIFRERLSAVEDRKVDFVANVTYTRSRAQRFHYSPPINIEPTYIFSARELPFDEMKIIGTTMGTAFNDIIQRHYPTKQVLGFNDNDVAFESLRADDIDGYIGTFLQLEAFLGAGFKATLINDKVSIPPVSIITNKPENLALLDMFSDIISQDEVQKQIRAYMETYIANIAIAQLQSKLASTGLDLSVPVIIYLNPRHPYVYADAKGQPTGVSVDFATEVCNLNKLECEFIYNPQELWGDTLNKLKQAERDVTTPIADSPSRRFYLNFSRPYVSIEGAVAKRVGYKEEVYKHISELFAEKVGVVKEDVFEKVTSRLLPNKELVYYDDTESMLNGLNLGDINYAITSQVTLNALLYEHRITSITEDKFFNPFYQSELSFGFPKTERGKILAELFDRTLDFIDAQTINHRYQAPVNWRELNEKENDKRRLNIINALLILLALTTLLFGFITNHRANHDALTRLKNRHALNRIRRQALDKDHGLIYIDLNRFKHINDTYGHGVGDQVLRCYAKIMKEQIEGHLYRIGGDEFVAITPLSEDSLNTLLPALERFRFEVRGQDLMLNLTASVGVFLPNISELSIKQLMIYTDFAMYEAKRAQHIGSVVVDKDKLDSLIAMHEPKKRTHSSRPGT</sequence>
<dbReference type="Proteomes" id="UP000236721">
    <property type="component" value="Unassembled WGS sequence"/>
</dbReference>
<dbReference type="InterPro" id="IPR029787">
    <property type="entry name" value="Nucleotide_cyclase"/>
</dbReference>
<dbReference type="Pfam" id="PF00497">
    <property type="entry name" value="SBP_bac_3"/>
    <property type="match status" value="2"/>
</dbReference>
<dbReference type="InterPro" id="IPR001638">
    <property type="entry name" value="Solute-binding_3/MltF_N"/>
</dbReference>
<comment type="similarity">
    <text evidence="1">Belongs to the bacterial solute-binding protein 3 family.</text>
</comment>
<dbReference type="SMART" id="SM00267">
    <property type="entry name" value="GGDEF"/>
    <property type="match status" value="1"/>
</dbReference>
<proteinExistence type="inferred from homology"/>
<feature type="domain" description="GGDEF" evidence="4">
    <location>
        <begin position="546"/>
        <end position="674"/>
    </location>
</feature>
<dbReference type="Gene3D" id="3.40.190.10">
    <property type="entry name" value="Periplasmic binding protein-like II"/>
    <property type="match status" value="4"/>
</dbReference>
<gene>
    <name evidence="5" type="ORF">SAMN04488244_109117</name>
</gene>
<protein>
    <submittedName>
        <fullName evidence="5">Diguanylate cyclase (GGDEF) domain-containing protein</fullName>
    </submittedName>
</protein>
<name>A0A1H5YJY6_9VIBR</name>
<dbReference type="SUPFAM" id="SSF55073">
    <property type="entry name" value="Nucleotide cyclase"/>
    <property type="match status" value="1"/>
</dbReference>
<dbReference type="NCBIfam" id="TIGR00254">
    <property type="entry name" value="GGDEF"/>
    <property type="match status" value="1"/>
</dbReference>
<reference evidence="6" key="1">
    <citation type="submission" date="2016-10" db="EMBL/GenBank/DDBJ databases">
        <authorList>
            <person name="Varghese N."/>
            <person name="Submissions S."/>
        </authorList>
    </citation>
    <scope>NUCLEOTIDE SEQUENCE [LARGE SCALE GENOMIC DNA]</scope>
    <source>
        <strain evidence="6">CGMCC 1.7062</strain>
    </source>
</reference>
<dbReference type="AlphaFoldDB" id="A0A1H5YJY6"/>
<dbReference type="CDD" id="cd01949">
    <property type="entry name" value="GGDEF"/>
    <property type="match status" value="1"/>
</dbReference>
<dbReference type="SMART" id="SM00062">
    <property type="entry name" value="PBPb"/>
    <property type="match status" value="2"/>
</dbReference>
<keyword evidence="3" id="KW-0472">Membrane</keyword>
<accession>A0A1H5YJY6</accession>
<dbReference type="RefSeq" id="WP_103880411.1">
    <property type="nucleotide sequence ID" value="NZ_FNVG01000009.1"/>
</dbReference>
<dbReference type="Pfam" id="PF00990">
    <property type="entry name" value="GGDEF"/>
    <property type="match status" value="1"/>
</dbReference>
<dbReference type="InterPro" id="IPR043128">
    <property type="entry name" value="Rev_trsase/Diguanyl_cyclase"/>
</dbReference>
<organism evidence="5 6">
    <name type="scientific">Vibrio hangzhouensis</name>
    <dbReference type="NCBI Taxonomy" id="462991"/>
    <lineage>
        <taxon>Bacteria</taxon>
        <taxon>Pseudomonadati</taxon>
        <taxon>Pseudomonadota</taxon>
        <taxon>Gammaproteobacteria</taxon>
        <taxon>Vibrionales</taxon>
        <taxon>Vibrionaceae</taxon>
        <taxon>Vibrio</taxon>
    </lineage>
</organism>
<keyword evidence="3" id="KW-0812">Transmembrane</keyword>
<dbReference type="PANTHER" id="PTHR35936:SF37">
    <property type="entry name" value="AMINO ACID ABC TRANSPORTER SUBSTRATE-BINDING PROTEIN"/>
    <property type="match status" value="1"/>
</dbReference>
<keyword evidence="3" id="KW-1133">Transmembrane helix</keyword>
<keyword evidence="6" id="KW-1185">Reference proteome</keyword>
<dbReference type="Gene3D" id="3.30.70.270">
    <property type="match status" value="1"/>
</dbReference>
<dbReference type="PANTHER" id="PTHR35936">
    <property type="entry name" value="MEMBRANE-BOUND LYTIC MUREIN TRANSGLYCOSYLASE F"/>
    <property type="match status" value="1"/>
</dbReference>
<dbReference type="PROSITE" id="PS50887">
    <property type="entry name" value="GGDEF"/>
    <property type="match status" value="1"/>
</dbReference>